<organism evidence="2 3">
    <name type="scientific">Funneliformis geosporum</name>
    <dbReference type="NCBI Taxonomy" id="1117311"/>
    <lineage>
        <taxon>Eukaryota</taxon>
        <taxon>Fungi</taxon>
        <taxon>Fungi incertae sedis</taxon>
        <taxon>Mucoromycota</taxon>
        <taxon>Glomeromycotina</taxon>
        <taxon>Glomeromycetes</taxon>
        <taxon>Glomerales</taxon>
        <taxon>Glomeraceae</taxon>
        <taxon>Funneliformis</taxon>
    </lineage>
</organism>
<evidence type="ECO:0000313" key="2">
    <source>
        <dbReference type="EMBL" id="CAI2176630.1"/>
    </source>
</evidence>
<dbReference type="EMBL" id="CAMKVN010001527">
    <property type="protein sequence ID" value="CAI2176630.1"/>
    <property type="molecule type" value="Genomic_DNA"/>
</dbReference>
<name>A0A9W4SRM2_9GLOM</name>
<protein>
    <submittedName>
        <fullName evidence="2">8814_t:CDS:1</fullName>
    </submittedName>
</protein>
<sequence>MLHVREPNIVNILSTFSHICSEKKMKVKVERPEEKDSSSDSLSLTVNNNKQSKKSNKLFGYEYDPVTLKKIKGIGRHMIQRSHVNEISESVAITSAYDSNSNDPNANESDSDANKSDSDVYFKSNDSDSDDEYDHELHERLTREEMTRIRS</sequence>
<dbReference type="Proteomes" id="UP001153678">
    <property type="component" value="Unassembled WGS sequence"/>
</dbReference>
<evidence type="ECO:0000313" key="3">
    <source>
        <dbReference type="Proteomes" id="UP001153678"/>
    </source>
</evidence>
<feature type="compositionally biased region" description="Basic and acidic residues" evidence="1">
    <location>
        <begin position="135"/>
        <end position="151"/>
    </location>
</feature>
<keyword evidence="3" id="KW-1185">Reference proteome</keyword>
<gene>
    <name evidence="2" type="ORF">FWILDA_LOCUS7678</name>
</gene>
<feature type="compositionally biased region" description="Basic and acidic residues" evidence="1">
    <location>
        <begin position="27"/>
        <end position="38"/>
    </location>
</feature>
<accession>A0A9W4SRM2</accession>
<feature type="compositionally biased region" description="Polar residues" evidence="1">
    <location>
        <begin position="95"/>
        <end position="108"/>
    </location>
</feature>
<dbReference type="OrthoDB" id="2444573at2759"/>
<evidence type="ECO:0000256" key="1">
    <source>
        <dbReference type="SAM" id="MobiDB-lite"/>
    </source>
</evidence>
<feature type="region of interest" description="Disordered" evidence="1">
    <location>
        <begin position="95"/>
        <end position="151"/>
    </location>
</feature>
<reference evidence="2" key="1">
    <citation type="submission" date="2022-08" db="EMBL/GenBank/DDBJ databases">
        <authorList>
            <person name="Kallberg Y."/>
            <person name="Tangrot J."/>
            <person name="Rosling A."/>
        </authorList>
    </citation>
    <scope>NUCLEOTIDE SEQUENCE</scope>
    <source>
        <strain evidence="2">Wild A</strain>
    </source>
</reference>
<feature type="compositionally biased region" description="Low complexity" evidence="1">
    <location>
        <begin position="39"/>
        <end position="49"/>
    </location>
</feature>
<proteinExistence type="predicted"/>
<dbReference type="AlphaFoldDB" id="A0A9W4SRM2"/>
<feature type="region of interest" description="Disordered" evidence="1">
    <location>
        <begin position="27"/>
        <end position="49"/>
    </location>
</feature>
<comment type="caution">
    <text evidence="2">The sequence shown here is derived from an EMBL/GenBank/DDBJ whole genome shotgun (WGS) entry which is preliminary data.</text>
</comment>